<dbReference type="SUPFAM" id="SSF58014">
    <property type="entry name" value="Coiled-coil domain of nucleotide exchange factor GrpE"/>
    <property type="match status" value="1"/>
</dbReference>
<protein>
    <recommendedName>
        <fullName evidence="8 10">Protein GrpE</fullName>
    </recommendedName>
    <alternativeName>
        <fullName evidence="9 10">HSP-70 cofactor</fullName>
    </alternativeName>
</protein>
<feature type="compositionally biased region" description="Acidic residues" evidence="13">
    <location>
        <begin position="208"/>
        <end position="222"/>
    </location>
</feature>
<dbReference type="Gene3D" id="3.90.20.20">
    <property type="match status" value="1"/>
</dbReference>
<feature type="region of interest" description="Disordered" evidence="13">
    <location>
        <begin position="1"/>
        <end position="57"/>
    </location>
</feature>
<sequence length="222" mass="25001">MIEGQEVKETQDVENTSEETAIPETKEASPADGVTAIEVREEGTSPEENASDETTSRIADLEAQSKDFQNKFLRARADLENFRKRTEREKQDAVKFANRMIFNDILNVLDNFERAVGSATDPQDPFVIGVVMIQRQLLDVLLQNGVEEIEAMNRTFDPYLHEALAYEPTADHPENTIIEIFQKGYRYKGQLLRAAKVKVSAAPVVAEPEPERDETTDEADPT</sequence>
<evidence type="ECO:0000256" key="10">
    <source>
        <dbReference type="HAMAP-Rule" id="MF_01151"/>
    </source>
</evidence>
<dbReference type="GO" id="GO:0006457">
    <property type="term" value="P:protein folding"/>
    <property type="evidence" value="ECO:0007669"/>
    <property type="project" value="InterPro"/>
</dbReference>
<gene>
    <name evidence="10 14" type="primary">grpE</name>
    <name evidence="14" type="ORF">J3U87_09750</name>
</gene>
<evidence type="ECO:0000256" key="9">
    <source>
        <dbReference type="ARBA" id="ARBA00076414"/>
    </source>
</evidence>
<feature type="compositionally biased region" description="Polar residues" evidence="13">
    <location>
        <begin position="46"/>
        <end position="57"/>
    </location>
</feature>
<reference evidence="14" key="1">
    <citation type="submission" date="2021-03" db="EMBL/GenBank/DDBJ databases">
        <title>Acanthopleuribacteraceae sp. M133.</title>
        <authorList>
            <person name="Wang G."/>
        </authorList>
    </citation>
    <scope>NUCLEOTIDE SEQUENCE</scope>
    <source>
        <strain evidence="14">M133</strain>
    </source>
</reference>
<evidence type="ECO:0000256" key="4">
    <source>
        <dbReference type="ARBA" id="ARBA00022490"/>
    </source>
</evidence>
<evidence type="ECO:0000313" key="14">
    <source>
        <dbReference type="EMBL" id="QTD52748.1"/>
    </source>
</evidence>
<dbReference type="RefSeq" id="WP_237382850.1">
    <property type="nucleotide sequence ID" value="NZ_CP071793.1"/>
</dbReference>
<dbReference type="Gene3D" id="2.30.22.10">
    <property type="entry name" value="Head domain of nucleotide exchange factor GrpE"/>
    <property type="match status" value="1"/>
</dbReference>
<proteinExistence type="inferred from homology"/>
<evidence type="ECO:0000256" key="13">
    <source>
        <dbReference type="SAM" id="MobiDB-lite"/>
    </source>
</evidence>
<evidence type="ECO:0000256" key="12">
    <source>
        <dbReference type="RuleBase" id="RU004478"/>
    </source>
</evidence>
<keyword evidence="6 10" id="KW-0143">Chaperone</keyword>
<evidence type="ECO:0000256" key="1">
    <source>
        <dbReference type="ARBA" id="ARBA00004496"/>
    </source>
</evidence>
<dbReference type="PANTHER" id="PTHR21237">
    <property type="entry name" value="GRPE PROTEIN"/>
    <property type="match status" value="1"/>
</dbReference>
<dbReference type="PROSITE" id="PS01071">
    <property type="entry name" value="GRPE"/>
    <property type="match status" value="1"/>
</dbReference>
<dbReference type="InterPro" id="IPR000740">
    <property type="entry name" value="GrpE"/>
</dbReference>
<dbReference type="FunFam" id="2.30.22.10:FF:000001">
    <property type="entry name" value="Protein GrpE"/>
    <property type="match status" value="1"/>
</dbReference>
<dbReference type="InterPro" id="IPR009012">
    <property type="entry name" value="GrpE_head"/>
</dbReference>
<keyword evidence="4 10" id="KW-0963">Cytoplasm</keyword>
<evidence type="ECO:0000256" key="11">
    <source>
        <dbReference type="RuleBase" id="RU000639"/>
    </source>
</evidence>
<comment type="subunit">
    <text evidence="3 10">Homodimer.</text>
</comment>
<comment type="subcellular location">
    <subcellularLocation>
        <location evidence="1 10">Cytoplasm</location>
    </subcellularLocation>
</comment>
<dbReference type="PANTHER" id="PTHR21237:SF23">
    <property type="entry name" value="GRPE PROTEIN HOMOLOG, MITOCHONDRIAL"/>
    <property type="match status" value="1"/>
</dbReference>
<dbReference type="KEGG" id="scor:J3U87_09750"/>
<organism evidence="14 15">
    <name type="scientific">Sulfidibacter corallicola</name>
    <dbReference type="NCBI Taxonomy" id="2818388"/>
    <lineage>
        <taxon>Bacteria</taxon>
        <taxon>Pseudomonadati</taxon>
        <taxon>Acidobacteriota</taxon>
        <taxon>Holophagae</taxon>
        <taxon>Acanthopleuribacterales</taxon>
        <taxon>Acanthopleuribacteraceae</taxon>
        <taxon>Sulfidibacter</taxon>
    </lineage>
</organism>
<dbReference type="GO" id="GO:0051082">
    <property type="term" value="F:unfolded protein binding"/>
    <property type="evidence" value="ECO:0007669"/>
    <property type="project" value="TreeGrafter"/>
</dbReference>
<name>A0A8A4TUE1_SULCO</name>
<evidence type="ECO:0000313" key="15">
    <source>
        <dbReference type="Proteomes" id="UP000663929"/>
    </source>
</evidence>
<dbReference type="NCBIfam" id="NF010738">
    <property type="entry name" value="PRK14140.1"/>
    <property type="match status" value="1"/>
</dbReference>
<dbReference type="EMBL" id="CP071793">
    <property type="protein sequence ID" value="QTD52748.1"/>
    <property type="molecule type" value="Genomic_DNA"/>
</dbReference>
<dbReference type="CDD" id="cd00446">
    <property type="entry name" value="GrpE"/>
    <property type="match status" value="1"/>
</dbReference>
<evidence type="ECO:0000256" key="3">
    <source>
        <dbReference type="ARBA" id="ARBA00011738"/>
    </source>
</evidence>
<evidence type="ECO:0000256" key="7">
    <source>
        <dbReference type="ARBA" id="ARBA00053401"/>
    </source>
</evidence>
<keyword evidence="15" id="KW-1185">Reference proteome</keyword>
<evidence type="ECO:0000256" key="2">
    <source>
        <dbReference type="ARBA" id="ARBA00009054"/>
    </source>
</evidence>
<dbReference type="InterPro" id="IPR013805">
    <property type="entry name" value="GrpE_CC"/>
</dbReference>
<comment type="similarity">
    <text evidence="2 10 12">Belongs to the GrpE family.</text>
</comment>
<evidence type="ECO:0000256" key="6">
    <source>
        <dbReference type="ARBA" id="ARBA00023186"/>
    </source>
</evidence>
<accession>A0A8A4TUE1</accession>
<dbReference type="Proteomes" id="UP000663929">
    <property type="component" value="Chromosome"/>
</dbReference>
<feature type="region of interest" description="Disordered" evidence="13">
    <location>
        <begin position="202"/>
        <end position="222"/>
    </location>
</feature>
<evidence type="ECO:0000256" key="8">
    <source>
        <dbReference type="ARBA" id="ARBA00072274"/>
    </source>
</evidence>
<feature type="compositionally biased region" description="Basic and acidic residues" evidence="13">
    <location>
        <begin position="1"/>
        <end position="11"/>
    </location>
</feature>
<evidence type="ECO:0000256" key="5">
    <source>
        <dbReference type="ARBA" id="ARBA00023016"/>
    </source>
</evidence>
<dbReference type="GO" id="GO:0051087">
    <property type="term" value="F:protein-folding chaperone binding"/>
    <property type="evidence" value="ECO:0007669"/>
    <property type="project" value="InterPro"/>
</dbReference>
<dbReference type="Pfam" id="PF01025">
    <property type="entry name" value="GrpE"/>
    <property type="match status" value="1"/>
</dbReference>
<comment type="function">
    <text evidence="7 10 11">Participates actively in the response to hyperosmotic and heat shock by preventing the aggregation of stress-denatured proteins, in association with DnaK and GrpE. It is the nucleotide exchange factor for DnaK and may function as a thermosensor. Unfolded proteins bind initially to DnaJ; upon interaction with the DnaJ-bound protein, DnaK hydrolyzes its bound ATP, resulting in the formation of a stable complex. GrpE releases ADP from DnaK; ATP binding to DnaK triggers the release of the substrate protein, thus completing the reaction cycle. Several rounds of ATP-dependent interactions between DnaJ, DnaK and GrpE are required for fully efficient folding.</text>
</comment>
<dbReference type="GO" id="GO:0005737">
    <property type="term" value="C:cytoplasm"/>
    <property type="evidence" value="ECO:0007669"/>
    <property type="project" value="UniProtKB-SubCell"/>
</dbReference>
<dbReference type="GO" id="GO:0000774">
    <property type="term" value="F:adenyl-nucleotide exchange factor activity"/>
    <property type="evidence" value="ECO:0007669"/>
    <property type="project" value="InterPro"/>
</dbReference>
<dbReference type="GO" id="GO:0042803">
    <property type="term" value="F:protein homodimerization activity"/>
    <property type="evidence" value="ECO:0007669"/>
    <property type="project" value="InterPro"/>
</dbReference>
<dbReference type="SUPFAM" id="SSF51064">
    <property type="entry name" value="Head domain of nucleotide exchange factor GrpE"/>
    <property type="match status" value="1"/>
</dbReference>
<dbReference type="PRINTS" id="PR00773">
    <property type="entry name" value="GRPEPROTEIN"/>
</dbReference>
<dbReference type="HAMAP" id="MF_01151">
    <property type="entry name" value="GrpE"/>
    <property type="match status" value="1"/>
</dbReference>
<dbReference type="AlphaFoldDB" id="A0A8A4TUE1"/>
<keyword evidence="5 10" id="KW-0346">Stress response</keyword>